<dbReference type="AlphaFoldDB" id="A0A2P7BV26"/>
<comment type="caution">
    <text evidence="1">The sequence shown here is derived from an EMBL/GenBank/DDBJ whole genome shotgun (WGS) entry which is preliminary data.</text>
</comment>
<reference evidence="2" key="1">
    <citation type="submission" date="2017-11" db="EMBL/GenBank/DDBJ databases">
        <authorList>
            <person name="Kuznetsova I."/>
            <person name="Sazanova A."/>
            <person name="Chirak E."/>
            <person name="Safronova V."/>
            <person name="Willems A."/>
        </authorList>
    </citation>
    <scope>NUCLEOTIDE SEQUENCE [LARGE SCALE GENOMIC DNA]</scope>
    <source>
        <strain evidence="2">STM 196</strain>
    </source>
</reference>
<name>A0A2P7BV26_9HYPH</name>
<dbReference type="RefSeq" id="WP_133624444.1">
    <property type="nucleotide sequence ID" value="NZ_PGGO01000002.1"/>
</dbReference>
<accession>A0A2P7BV26</accession>
<sequence length="114" mass="12961">MTWSVRFRGKNFNLIYFTPDDEYGVQQGLTGETEEPGSYAIEFSLDPNDERSFTDIIIKHSVSDDEYPYKAIHGQHVDYGEIYMMSSFESGIIIYNGDIGVRASNDVPYRGDGL</sequence>
<keyword evidence="2" id="KW-1185">Reference proteome</keyword>
<gene>
    <name evidence="1" type="ORF">CU102_04235</name>
</gene>
<dbReference type="EMBL" id="PGGO01000002">
    <property type="protein sequence ID" value="PSH70296.1"/>
    <property type="molecule type" value="Genomic_DNA"/>
</dbReference>
<protein>
    <submittedName>
        <fullName evidence="1">Uncharacterized protein</fullName>
    </submittedName>
</protein>
<evidence type="ECO:0000313" key="1">
    <source>
        <dbReference type="EMBL" id="PSH70296.1"/>
    </source>
</evidence>
<organism evidence="1 2">
    <name type="scientific">Phyllobacterium brassicacearum</name>
    <dbReference type="NCBI Taxonomy" id="314235"/>
    <lineage>
        <taxon>Bacteria</taxon>
        <taxon>Pseudomonadati</taxon>
        <taxon>Pseudomonadota</taxon>
        <taxon>Alphaproteobacteria</taxon>
        <taxon>Hyphomicrobiales</taxon>
        <taxon>Phyllobacteriaceae</taxon>
        <taxon>Phyllobacterium</taxon>
    </lineage>
</organism>
<proteinExistence type="predicted"/>
<dbReference type="OrthoDB" id="8116897at2"/>
<evidence type="ECO:0000313" key="2">
    <source>
        <dbReference type="Proteomes" id="UP000241444"/>
    </source>
</evidence>
<dbReference type="Proteomes" id="UP000241444">
    <property type="component" value="Unassembled WGS sequence"/>
</dbReference>